<protein>
    <recommendedName>
        <fullName evidence="2">Carboxyphosphonoenolpyruvate phosphonomutase-like protein</fullName>
    </recommendedName>
</protein>
<accession>A0A022WB07</accession>
<dbReference type="Gene3D" id="3.20.20.60">
    <property type="entry name" value="Phosphoenolpyruvate-binding domains"/>
    <property type="match status" value="1"/>
</dbReference>
<dbReference type="Pfam" id="PF13714">
    <property type="entry name" value="PEP_mutase"/>
    <property type="match status" value="1"/>
</dbReference>
<dbReference type="OrthoDB" id="429143at2759"/>
<dbReference type="CDD" id="cd00377">
    <property type="entry name" value="ICL_PEPM"/>
    <property type="match status" value="1"/>
</dbReference>
<sequence length="257" mass="27317">MSSANDKALQLRNLHIPGKPLVFANVYDASSARIVAANSSSTALATASYAVAAVHGVSDDDLDLETNLASARRIASVADEFNKPLSVDMQDGYGSRLEESIESIIAAGASGCNLEDKDNETGKLFPLDVAVDRVRRVMAAAVKAGVPDFVLNARTDAVLLHKDLEDAIVRGKAFLEAGATTVFVWGGLSRADVERLAKEFGGMLNVSLLPGGLTVQELADIGVARISVGPRMWRLAMNTVEEQSKKLLDEYAAMQAK</sequence>
<dbReference type="AlphaFoldDB" id="A0A022WB07"/>
<dbReference type="InterPro" id="IPR015813">
    <property type="entry name" value="Pyrv/PenolPyrv_kinase-like_dom"/>
</dbReference>
<dbReference type="SUPFAM" id="SSF51621">
    <property type="entry name" value="Phosphoenolpyruvate/pyruvate domain"/>
    <property type="match status" value="1"/>
</dbReference>
<evidence type="ECO:0000313" key="1">
    <source>
        <dbReference type="EMBL" id="EZF55311.1"/>
    </source>
</evidence>
<organism evidence="1">
    <name type="scientific">Trichophyton rubrum CBS 288.86</name>
    <dbReference type="NCBI Taxonomy" id="1215330"/>
    <lineage>
        <taxon>Eukaryota</taxon>
        <taxon>Fungi</taxon>
        <taxon>Dikarya</taxon>
        <taxon>Ascomycota</taxon>
        <taxon>Pezizomycotina</taxon>
        <taxon>Eurotiomycetes</taxon>
        <taxon>Eurotiomycetidae</taxon>
        <taxon>Onygenales</taxon>
        <taxon>Arthrodermataceae</taxon>
        <taxon>Trichophyton</taxon>
    </lineage>
</organism>
<dbReference type="PANTHER" id="PTHR42905">
    <property type="entry name" value="PHOSPHOENOLPYRUVATE CARBOXYLASE"/>
    <property type="match status" value="1"/>
</dbReference>
<proteinExistence type="predicted"/>
<name>A0A022WB07_TRIRU</name>
<dbReference type="Proteomes" id="UP000023758">
    <property type="component" value="Unassembled WGS sequence"/>
</dbReference>
<dbReference type="EMBL" id="KK207754">
    <property type="protein sequence ID" value="EZF55311.1"/>
    <property type="molecule type" value="Genomic_DNA"/>
</dbReference>
<dbReference type="HOGENOM" id="CLU_027389_2_0_1"/>
<gene>
    <name evidence="1" type="ORF">H103_02139</name>
</gene>
<evidence type="ECO:0008006" key="2">
    <source>
        <dbReference type="Google" id="ProtNLM"/>
    </source>
</evidence>
<dbReference type="PANTHER" id="PTHR42905:SF16">
    <property type="entry name" value="CARBOXYPHOSPHONOENOLPYRUVATE PHOSPHONOMUTASE-LIKE PROTEIN (AFU_ORTHOLOGUE AFUA_5G07230)"/>
    <property type="match status" value="1"/>
</dbReference>
<dbReference type="InterPro" id="IPR040442">
    <property type="entry name" value="Pyrv_kinase-like_dom_sf"/>
</dbReference>
<reference evidence="1" key="1">
    <citation type="submission" date="2014-02" db="EMBL/GenBank/DDBJ databases">
        <title>The Genome Sequence of Trichophyton rubrum (morphotype fischeri) CBS 288.86.</title>
        <authorList>
            <consortium name="The Broad Institute Genomics Platform"/>
            <person name="Cuomo C.A."/>
            <person name="White T.C."/>
            <person name="Graser Y."/>
            <person name="Martinez-Rossi N."/>
            <person name="Heitman J."/>
            <person name="Young S.K."/>
            <person name="Zeng Q."/>
            <person name="Gargeya S."/>
            <person name="Abouelleil A."/>
            <person name="Alvarado L."/>
            <person name="Chapman S.B."/>
            <person name="Gainer-Dewar J."/>
            <person name="Goldberg J."/>
            <person name="Griggs A."/>
            <person name="Gujja S."/>
            <person name="Hansen M."/>
            <person name="Howarth C."/>
            <person name="Imamovic A."/>
            <person name="Larimer J."/>
            <person name="Martinez D."/>
            <person name="Murphy C."/>
            <person name="Pearson M.D."/>
            <person name="Persinoti G."/>
            <person name="Poon T."/>
            <person name="Priest M."/>
            <person name="Roberts A.D."/>
            <person name="Saif S."/>
            <person name="Shea T.D."/>
            <person name="Sykes S.N."/>
            <person name="Wortman J."/>
            <person name="Nusbaum C."/>
            <person name="Birren B."/>
        </authorList>
    </citation>
    <scope>NUCLEOTIDE SEQUENCE [LARGE SCALE GENOMIC DNA]</scope>
    <source>
        <strain evidence="1">CBS 288.86</strain>
    </source>
</reference>
<dbReference type="GO" id="GO:0003824">
    <property type="term" value="F:catalytic activity"/>
    <property type="evidence" value="ECO:0007669"/>
    <property type="project" value="InterPro"/>
</dbReference>
<dbReference type="InterPro" id="IPR039556">
    <property type="entry name" value="ICL/PEPM"/>
</dbReference>